<dbReference type="EMBL" id="JAAOAS010000042">
    <property type="protein sequence ID" value="KAF5602122.1"/>
    <property type="molecule type" value="Genomic_DNA"/>
</dbReference>
<gene>
    <name evidence="2" type="ORF">FPCIR_2055</name>
</gene>
<keyword evidence="3" id="KW-1185">Reference proteome</keyword>
<reference evidence="2 3" key="1">
    <citation type="submission" date="2020-05" db="EMBL/GenBank/DDBJ databases">
        <title>Identification and distribution of gene clusters putatively required for synthesis of sphingolipid metabolism inhibitors in phylogenetically diverse species of the filamentous fungus Fusarium.</title>
        <authorList>
            <person name="Kim H.-S."/>
            <person name="Busman M."/>
            <person name="Brown D.W."/>
            <person name="Divon H."/>
            <person name="Uhlig S."/>
            <person name="Proctor R.H."/>
        </authorList>
    </citation>
    <scope>NUCLEOTIDE SEQUENCE [LARGE SCALE GENOMIC DNA]</scope>
    <source>
        <strain evidence="2 3">NRRL 36939</strain>
    </source>
</reference>
<dbReference type="OrthoDB" id="5080868at2759"/>
<proteinExistence type="predicted"/>
<accession>A0A8H5PTE0</accession>
<name>A0A8H5PTE0_9HYPO</name>
<evidence type="ECO:0000256" key="1">
    <source>
        <dbReference type="SAM" id="MobiDB-lite"/>
    </source>
</evidence>
<evidence type="ECO:0000313" key="2">
    <source>
        <dbReference type="EMBL" id="KAF5602122.1"/>
    </source>
</evidence>
<feature type="region of interest" description="Disordered" evidence="1">
    <location>
        <begin position="115"/>
        <end position="134"/>
    </location>
</feature>
<protein>
    <submittedName>
        <fullName evidence="2">Uncharacterized protein</fullName>
    </submittedName>
</protein>
<dbReference type="AlphaFoldDB" id="A0A8H5PTE0"/>
<organism evidence="2 3">
    <name type="scientific">Fusarium pseudocircinatum</name>
    <dbReference type="NCBI Taxonomy" id="56676"/>
    <lineage>
        <taxon>Eukaryota</taxon>
        <taxon>Fungi</taxon>
        <taxon>Dikarya</taxon>
        <taxon>Ascomycota</taxon>
        <taxon>Pezizomycotina</taxon>
        <taxon>Sordariomycetes</taxon>
        <taxon>Hypocreomycetidae</taxon>
        <taxon>Hypocreales</taxon>
        <taxon>Nectriaceae</taxon>
        <taxon>Fusarium</taxon>
        <taxon>Fusarium fujikuroi species complex</taxon>
    </lineage>
</organism>
<dbReference type="Proteomes" id="UP000546213">
    <property type="component" value="Unassembled WGS sequence"/>
</dbReference>
<comment type="caution">
    <text evidence="2">The sequence shown here is derived from an EMBL/GenBank/DDBJ whole genome shotgun (WGS) entry which is preliminary data.</text>
</comment>
<sequence>MFFSSSTHFAVIQAILAQHIWLFQQSIMDPSHAEEPLKALDPPTGWPPCYRTEKEGIIEYNTFLNAWYAWGSYDPGEDKDKWGEALRYVNVYNKRTLFCREVSQAATAELNGGQRYENSRSTGTAGMVPNVSCP</sequence>
<evidence type="ECO:0000313" key="3">
    <source>
        <dbReference type="Proteomes" id="UP000546213"/>
    </source>
</evidence>